<feature type="region of interest" description="Disordered" evidence="1">
    <location>
        <begin position="218"/>
        <end position="261"/>
    </location>
</feature>
<dbReference type="InterPro" id="IPR012434">
    <property type="entry name" value="DUF1631"/>
</dbReference>
<evidence type="ECO:0000256" key="1">
    <source>
        <dbReference type="SAM" id="MobiDB-lite"/>
    </source>
</evidence>
<evidence type="ECO:0000313" key="2">
    <source>
        <dbReference type="EMBL" id="MBC3883433.1"/>
    </source>
</evidence>
<feature type="region of interest" description="Disordered" evidence="1">
    <location>
        <begin position="341"/>
        <end position="379"/>
    </location>
</feature>
<reference evidence="2" key="1">
    <citation type="submission" date="2020-08" db="EMBL/GenBank/DDBJ databases">
        <title>Novel species isolated from subtropical streams in China.</title>
        <authorList>
            <person name="Lu H."/>
        </authorList>
    </citation>
    <scope>NUCLEOTIDE SEQUENCE</scope>
    <source>
        <strain evidence="2">LX22W</strain>
    </source>
</reference>
<dbReference type="RefSeq" id="WP_186918052.1">
    <property type="nucleotide sequence ID" value="NZ_JACOFZ010000015.1"/>
</dbReference>
<protein>
    <submittedName>
        <fullName evidence="2">DUF1631 family protein</fullName>
    </submittedName>
</protein>
<accession>A0A923HSZ4</accession>
<gene>
    <name evidence="2" type="ORF">H8K36_18735</name>
</gene>
<feature type="compositionally biased region" description="Polar residues" evidence="1">
    <location>
        <begin position="357"/>
        <end position="371"/>
    </location>
</feature>
<feature type="region of interest" description="Disordered" evidence="1">
    <location>
        <begin position="287"/>
        <end position="316"/>
    </location>
</feature>
<keyword evidence="3" id="KW-1185">Reference proteome</keyword>
<feature type="compositionally biased region" description="Polar residues" evidence="1">
    <location>
        <begin position="301"/>
        <end position="316"/>
    </location>
</feature>
<feature type="compositionally biased region" description="Low complexity" evidence="1">
    <location>
        <begin position="432"/>
        <end position="452"/>
    </location>
</feature>
<feature type="compositionally biased region" description="Polar residues" evidence="1">
    <location>
        <begin position="237"/>
        <end position="261"/>
    </location>
</feature>
<dbReference type="Pfam" id="PF07793">
    <property type="entry name" value="DUF1631"/>
    <property type="match status" value="2"/>
</dbReference>
<feature type="compositionally biased region" description="Gly residues" evidence="1">
    <location>
        <begin position="453"/>
        <end position="463"/>
    </location>
</feature>
<feature type="compositionally biased region" description="Low complexity" evidence="1">
    <location>
        <begin position="218"/>
        <end position="229"/>
    </location>
</feature>
<comment type="caution">
    <text evidence="2">The sequence shown here is derived from an EMBL/GenBank/DDBJ whole genome shotgun (WGS) entry which is preliminary data.</text>
</comment>
<evidence type="ECO:0000313" key="3">
    <source>
        <dbReference type="Proteomes" id="UP000627446"/>
    </source>
</evidence>
<dbReference type="Proteomes" id="UP000627446">
    <property type="component" value="Unassembled WGS sequence"/>
</dbReference>
<sequence>MDQNALLTTARTEFMRGFVESMQRTIPRCIEDCFLKADDTYSSLEQGRLLDARAILVDQSAKIVEHMTQTMEQLLARSFKTTYSTYRPSANFNTDSLTLIDPTTFEGGLRLEEITNRFRREAEEQLRDLNIRVALIFEQEVTNERENPFRPYLFSKCIASTIEGMNLNPNVVDIMIERLAENFVSFVPTIYSTVNSYLARNGIAAQLQLKIRKSPTQSAAQAQQGQSEESFAEESEVQNTQEMQNTGHGMQAANSGRSRPSQIEQFFSSAVSRAANLVGRGRANHGAIEQDQGSSGEGAQYANSQDQGAYSNDAPQEQNRTFSWVKKGEAVGDALKKFFGASGSSGGQSFDGTSSGASNMDSMEQSYGQGVSSASGGTNTGSSTGYSGAGNYQGSQGGGGGSYGAGNGAGGQPDQAHAGGLGGGYGMGGGAASASGGASANNSMNGNGRDAGASGGGGSGESGASGASHGGSLPQSIHRFQRTYTPSGPDMFDGTGGLRNLILEQRSALNELTSNVDEQMTIDIVAMLFEFILRDTQVPAEIRAQLGRLQFLVLKVALRDNTLLTQKGHPARLLVNRIGSISLGLKQIDPSGAEITKEICRIVETLLQDESENPQLFSRMLDEFDAFIAKELRASDKKTENAIDGAERARNRTLRFAHISAQLHEALIGLTIDPFLQNFFETVWVYALELADCEDPKRAHRYRLLVPDLLWSIVPKYHEEERMQLLALLPIILNTIKEGVRGINWDVAQQEKLLNWLVDAHTKAMRSNNSGTMQKYPSLSAIHHHFESFFTDPDLENYAPLEDGDSASDVKKFLADAIKELDVQVQLLDQVYVQEQPNESEQAVAPSEDRTVDLVMEQLKTGVTVEINLGGEPSQGTLNWIDPALTNLVLTLDGQEQPSMVSVRMFRRMIAHGRVKFLEAEPLFERAVQSLLKSADTAEPVKP</sequence>
<organism evidence="2 3">
    <name type="scientific">Undibacterium nitidum</name>
    <dbReference type="NCBI Taxonomy" id="2762298"/>
    <lineage>
        <taxon>Bacteria</taxon>
        <taxon>Pseudomonadati</taxon>
        <taxon>Pseudomonadota</taxon>
        <taxon>Betaproteobacteria</taxon>
        <taxon>Burkholderiales</taxon>
        <taxon>Oxalobacteraceae</taxon>
        <taxon>Undibacterium</taxon>
    </lineage>
</organism>
<feature type="region of interest" description="Disordered" evidence="1">
    <location>
        <begin position="430"/>
        <end position="474"/>
    </location>
</feature>
<name>A0A923HSZ4_9BURK</name>
<feature type="compositionally biased region" description="Low complexity" evidence="1">
    <location>
        <begin position="341"/>
        <end position="356"/>
    </location>
</feature>
<proteinExistence type="predicted"/>
<dbReference type="AlphaFoldDB" id="A0A923HSZ4"/>
<dbReference type="EMBL" id="JACOFZ010000015">
    <property type="protein sequence ID" value="MBC3883433.1"/>
    <property type="molecule type" value="Genomic_DNA"/>
</dbReference>